<feature type="non-terminal residue" evidence="1">
    <location>
        <position position="143"/>
    </location>
</feature>
<evidence type="ECO:0000313" key="1">
    <source>
        <dbReference type="EMBL" id="CAG8840927.1"/>
    </source>
</evidence>
<comment type="caution">
    <text evidence="1">The sequence shown here is derived from an EMBL/GenBank/DDBJ whole genome shotgun (WGS) entry which is preliminary data.</text>
</comment>
<gene>
    <name evidence="1" type="ORF">RPERSI_LOCUS31639</name>
</gene>
<dbReference type="EMBL" id="CAJVQC010128341">
    <property type="protein sequence ID" value="CAG8840927.1"/>
    <property type="molecule type" value="Genomic_DNA"/>
</dbReference>
<keyword evidence="2" id="KW-1185">Reference proteome</keyword>
<accession>A0ACA9SK00</accession>
<dbReference type="Proteomes" id="UP000789920">
    <property type="component" value="Unassembled WGS sequence"/>
</dbReference>
<sequence length="143" mass="16697">MLWIQKLQYCSENIHQLFGDELNDAKHELNAEDFENFYVSLCASIESALNGFTKWMETWIHLPLCICQLGGVNGSEFARAFLTIFFNKNFLRVSTLKEISYIKLLREDLLNKYSNTFGLLETLAQRDFFEEFENFANSDISEP</sequence>
<reference evidence="1" key="1">
    <citation type="submission" date="2021-06" db="EMBL/GenBank/DDBJ databases">
        <authorList>
            <person name="Kallberg Y."/>
            <person name="Tangrot J."/>
            <person name="Rosling A."/>
        </authorList>
    </citation>
    <scope>NUCLEOTIDE SEQUENCE</scope>
    <source>
        <strain evidence="1">MA461A</strain>
    </source>
</reference>
<evidence type="ECO:0000313" key="2">
    <source>
        <dbReference type="Proteomes" id="UP000789920"/>
    </source>
</evidence>
<protein>
    <submittedName>
        <fullName evidence="1">4243_t:CDS:1</fullName>
    </submittedName>
</protein>
<organism evidence="1 2">
    <name type="scientific">Racocetra persica</name>
    <dbReference type="NCBI Taxonomy" id="160502"/>
    <lineage>
        <taxon>Eukaryota</taxon>
        <taxon>Fungi</taxon>
        <taxon>Fungi incertae sedis</taxon>
        <taxon>Mucoromycota</taxon>
        <taxon>Glomeromycotina</taxon>
        <taxon>Glomeromycetes</taxon>
        <taxon>Diversisporales</taxon>
        <taxon>Gigasporaceae</taxon>
        <taxon>Racocetra</taxon>
    </lineage>
</organism>
<name>A0ACA9SK00_9GLOM</name>
<proteinExistence type="predicted"/>